<dbReference type="InterPro" id="IPR053340">
    <property type="entry name" value="PTF2"/>
</dbReference>
<dbReference type="InterPro" id="IPR054078">
    <property type="entry name" value="BRF2-like_C"/>
</dbReference>
<organism evidence="4 5">
    <name type="scientific">Hevea brasiliensis</name>
    <name type="common">Para rubber tree</name>
    <name type="synonym">Siphonia brasiliensis</name>
    <dbReference type="NCBI Taxonomy" id="3981"/>
    <lineage>
        <taxon>Eukaryota</taxon>
        <taxon>Viridiplantae</taxon>
        <taxon>Streptophyta</taxon>
        <taxon>Embryophyta</taxon>
        <taxon>Tracheophyta</taxon>
        <taxon>Spermatophyta</taxon>
        <taxon>Magnoliopsida</taxon>
        <taxon>eudicotyledons</taxon>
        <taxon>Gunneridae</taxon>
        <taxon>Pentapetalae</taxon>
        <taxon>rosids</taxon>
        <taxon>fabids</taxon>
        <taxon>Malpighiales</taxon>
        <taxon>Euphorbiaceae</taxon>
        <taxon>Crotonoideae</taxon>
        <taxon>Micrandreae</taxon>
        <taxon>Hevea</taxon>
    </lineage>
</organism>
<reference evidence="4 5" key="1">
    <citation type="journal article" date="2020" name="Mol. Plant">
        <title>The Chromosome-Based Rubber Tree Genome Provides New Insights into Spurge Genome Evolution and Rubber Biosynthesis.</title>
        <authorList>
            <person name="Liu J."/>
            <person name="Shi C."/>
            <person name="Shi C.C."/>
            <person name="Li W."/>
            <person name="Zhang Q.J."/>
            <person name="Zhang Y."/>
            <person name="Li K."/>
            <person name="Lu H.F."/>
            <person name="Shi C."/>
            <person name="Zhu S.T."/>
            <person name="Xiao Z.Y."/>
            <person name="Nan H."/>
            <person name="Yue Y."/>
            <person name="Zhu X.G."/>
            <person name="Wu Y."/>
            <person name="Hong X.N."/>
            <person name="Fan G.Y."/>
            <person name="Tong Y."/>
            <person name="Zhang D."/>
            <person name="Mao C.L."/>
            <person name="Liu Y.L."/>
            <person name="Hao S.J."/>
            <person name="Liu W.Q."/>
            <person name="Lv M.Q."/>
            <person name="Zhang H.B."/>
            <person name="Liu Y."/>
            <person name="Hu-Tang G.R."/>
            <person name="Wang J.P."/>
            <person name="Wang J.H."/>
            <person name="Sun Y.H."/>
            <person name="Ni S.B."/>
            <person name="Chen W.B."/>
            <person name="Zhang X.C."/>
            <person name="Jiao Y.N."/>
            <person name="Eichler E.E."/>
            <person name="Li G.H."/>
            <person name="Liu X."/>
            <person name="Gao L.Z."/>
        </authorList>
    </citation>
    <scope>NUCLEOTIDE SEQUENCE [LARGE SCALE GENOMIC DNA]</scope>
    <source>
        <strain evidence="5">cv. GT1</strain>
        <tissue evidence="4">Leaf</tissue>
    </source>
</reference>
<accession>A0A6A6LUZ2</accession>
<dbReference type="Pfam" id="PF21886">
    <property type="entry name" value="BRF2-like_C_cyclin_rpt"/>
    <property type="match status" value="1"/>
</dbReference>
<feature type="domain" description="BRF2-like C-terminal" evidence="3">
    <location>
        <begin position="152"/>
        <end position="255"/>
    </location>
</feature>
<dbReference type="AlphaFoldDB" id="A0A6A6LUZ2"/>
<dbReference type="SUPFAM" id="SSF47954">
    <property type="entry name" value="Cyclin-like"/>
    <property type="match status" value="1"/>
</dbReference>
<keyword evidence="5" id="KW-1185">Reference proteome</keyword>
<sequence>MPCNRCGHRSLIRDDVTGLLVCESCGAVQEFDNYEARTGGVSGPEGVFIRVGTSGTGSVLNYRDKKIFEANKLIDEITFKLDLGGQKVGEIKSTIDKITEEIGNVIGCDVYELGRMIMRVVDHLNIKLPEFDIVSSFEKVVRNLSNAGRIESNKVERMQEQGVFLIQCAIKWFLSTGRRPSPIVAAVLVLVAELNGVEGLKIEEVAREVHAAVSTCRLRYRELLEVLVKVAEALPWGKDVTMKNIVKNVPFVIRYMEMKSMAKCGREGASLECVGFDLGDVVSHCLRKDIEYGVEEDRAEYDDSRYFELKNGSGVNKMGDGDVGKLQLSHECLSMVYNKFLKEGGSGKYAIENGGVHRRKSNMGLELHPTEWWNGTSELSKKLLLKQILEKDVGLNPMPPSFVNGHLAVKRRRARINAARLRIERIMHPWNANSGDGSDLCVLEDSHTRKRKRKTRAKGIDWEDFVIETLLLHQVKEEEIEKGHYNTLLDLHVFN</sequence>
<protein>
    <recommendedName>
        <fullName evidence="3">BRF2-like C-terminal domain-containing protein</fullName>
    </recommendedName>
</protein>
<comment type="caution">
    <text evidence="4">The sequence shown here is derived from an EMBL/GenBank/DDBJ whole genome shotgun (WGS) entry which is preliminary data.</text>
</comment>
<dbReference type="EMBL" id="JAAGAX010000008">
    <property type="protein sequence ID" value="KAF2305292.1"/>
    <property type="molecule type" value="Genomic_DNA"/>
</dbReference>
<dbReference type="GO" id="GO:0008270">
    <property type="term" value="F:zinc ion binding"/>
    <property type="evidence" value="ECO:0007669"/>
    <property type="project" value="UniProtKB-KW"/>
</dbReference>
<evidence type="ECO:0000259" key="3">
    <source>
        <dbReference type="Pfam" id="PF21886"/>
    </source>
</evidence>
<evidence type="ECO:0000313" key="4">
    <source>
        <dbReference type="EMBL" id="KAF2305292.1"/>
    </source>
</evidence>
<dbReference type="PANTHER" id="PTHR48428:SF1">
    <property type="entry name" value="PLANT-SPECIFIC TFIIB-RELATED PROTEIN PTF2"/>
    <property type="match status" value="1"/>
</dbReference>
<gene>
    <name evidence="4" type="ORF">GH714_003506</name>
</gene>
<keyword evidence="2" id="KW-0862">Zinc</keyword>
<evidence type="ECO:0000256" key="1">
    <source>
        <dbReference type="ARBA" id="ARBA00022771"/>
    </source>
</evidence>
<dbReference type="InterPro" id="IPR036915">
    <property type="entry name" value="Cyclin-like_sf"/>
</dbReference>
<proteinExistence type="predicted"/>
<evidence type="ECO:0000256" key="2">
    <source>
        <dbReference type="ARBA" id="ARBA00022833"/>
    </source>
</evidence>
<keyword evidence="1" id="KW-0863">Zinc-finger</keyword>
<name>A0A6A6LUZ2_HEVBR</name>
<evidence type="ECO:0000313" key="5">
    <source>
        <dbReference type="Proteomes" id="UP000467840"/>
    </source>
</evidence>
<keyword evidence="1" id="KW-0479">Metal-binding</keyword>
<dbReference type="Proteomes" id="UP000467840">
    <property type="component" value="Chromosome 9"/>
</dbReference>
<dbReference type="PANTHER" id="PTHR48428">
    <property type="entry name" value="PLANT-SPECIFIC TFIIB-RELATED PROTEIN PTF2"/>
    <property type="match status" value="1"/>
</dbReference>
<dbReference type="Gene3D" id="1.10.472.10">
    <property type="entry name" value="Cyclin-like"/>
    <property type="match status" value="1"/>
</dbReference>